<feature type="domain" description="FecR protein" evidence="1">
    <location>
        <begin position="126"/>
        <end position="219"/>
    </location>
</feature>
<evidence type="ECO:0000259" key="1">
    <source>
        <dbReference type="Pfam" id="PF04773"/>
    </source>
</evidence>
<gene>
    <name evidence="3" type="ORF">DDR33_13025</name>
</gene>
<keyword evidence="4" id="KW-1185">Reference proteome</keyword>
<dbReference type="PANTHER" id="PTHR30273">
    <property type="entry name" value="PERIPLASMIC SIGNAL SENSOR AND SIGMA FACTOR ACTIVATOR FECR-RELATED"/>
    <property type="match status" value="1"/>
</dbReference>
<dbReference type="EMBL" id="QEAS01000010">
    <property type="protein sequence ID" value="PWG80118.1"/>
    <property type="molecule type" value="Genomic_DNA"/>
</dbReference>
<dbReference type="InterPro" id="IPR006860">
    <property type="entry name" value="FecR"/>
</dbReference>
<evidence type="ECO:0000313" key="3">
    <source>
        <dbReference type="EMBL" id="PWG80118.1"/>
    </source>
</evidence>
<dbReference type="Pfam" id="PF04773">
    <property type="entry name" value="FecR"/>
    <property type="match status" value="1"/>
</dbReference>
<sequence>MTEDRFTELLLKDLSGEILPGEKEEFQQALADDSYMKRYQLFKLYWSEHSSNQTNSENLLRKIYQKIEQAGPEVKIMNEEPTKRAFRPYRWRSIAAVLAVGVISVFLYRLYQPNIPAEKDTWLEKVTKRGQKAYFSLPDGTRISLNSSSKLRYRANAPDGGREVYLVGEAYFDVKKDREHPFVIHTEKMNVRVLGTEFNVKAYPDESTSETTLIKGAVEVTLKDRPEDKVILKPTEKLIVNFSPLKGSSAGNKEQAGRIDLPNNTLTEITYMRKQDSAIVETSWIQNKLVFKDEPLDEVCRSLERWYNVTIRIKNDQLKQVRYTVTFAGEPLRAVLKALQTADPFQYRIEGDVVYIY</sequence>
<dbReference type="PANTHER" id="PTHR30273:SF2">
    <property type="entry name" value="PROTEIN FECR"/>
    <property type="match status" value="1"/>
</dbReference>
<dbReference type="OrthoDB" id="1523735at2"/>
<evidence type="ECO:0008006" key="5">
    <source>
        <dbReference type="Google" id="ProtNLM"/>
    </source>
</evidence>
<name>A0A2U2PFD6_9SPHI</name>
<dbReference type="RefSeq" id="WP_109416235.1">
    <property type="nucleotide sequence ID" value="NZ_QEAS01000010.1"/>
</dbReference>
<accession>A0A2U2PFD6</accession>
<dbReference type="InterPro" id="IPR032508">
    <property type="entry name" value="FecR_C"/>
</dbReference>
<dbReference type="Gene3D" id="3.55.50.30">
    <property type="match status" value="1"/>
</dbReference>
<dbReference type="Gene3D" id="2.60.120.1440">
    <property type="match status" value="1"/>
</dbReference>
<dbReference type="Proteomes" id="UP000245647">
    <property type="component" value="Unassembled WGS sequence"/>
</dbReference>
<dbReference type="InterPro" id="IPR012373">
    <property type="entry name" value="Ferrdict_sens_TM"/>
</dbReference>
<evidence type="ECO:0000313" key="4">
    <source>
        <dbReference type="Proteomes" id="UP000245647"/>
    </source>
</evidence>
<comment type="caution">
    <text evidence="3">The sequence shown here is derived from an EMBL/GenBank/DDBJ whole genome shotgun (WGS) entry which is preliminary data.</text>
</comment>
<feature type="domain" description="Protein FecR C-terminal" evidence="2">
    <location>
        <begin position="288"/>
        <end position="356"/>
    </location>
</feature>
<proteinExistence type="predicted"/>
<dbReference type="AlphaFoldDB" id="A0A2U2PFD6"/>
<dbReference type="Pfam" id="PF16344">
    <property type="entry name" value="FecR_C"/>
    <property type="match status" value="1"/>
</dbReference>
<dbReference type="PIRSF" id="PIRSF018266">
    <property type="entry name" value="FecR"/>
    <property type="match status" value="1"/>
</dbReference>
<organism evidence="3 4">
    <name type="scientific">Pararcticibacter amylolyticus</name>
    <dbReference type="NCBI Taxonomy" id="2173175"/>
    <lineage>
        <taxon>Bacteria</taxon>
        <taxon>Pseudomonadati</taxon>
        <taxon>Bacteroidota</taxon>
        <taxon>Sphingobacteriia</taxon>
        <taxon>Sphingobacteriales</taxon>
        <taxon>Sphingobacteriaceae</taxon>
        <taxon>Pararcticibacter</taxon>
    </lineage>
</organism>
<evidence type="ECO:0000259" key="2">
    <source>
        <dbReference type="Pfam" id="PF16344"/>
    </source>
</evidence>
<dbReference type="GO" id="GO:0016989">
    <property type="term" value="F:sigma factor antagonist activity"/>
    <property type="evidence" value="ECO:0007669"/>
    <property type="project" value="TreeGrafter"/>
</dbReference>
<protein>
    <recommendedName>
        <fullName evidence="5">Anti-sigma factor</fullName>
    </recommendedName>
</protein>
<reference evidence="3 4" key="1">
    <citation type="submission" date="2018-04" db="EMBL/GenBank/DDBJ databases">
        <title>Pedobacter chongqingensis sp. nov., isolated from a rottenly hemp rope.</title>
        <authorList>
            <person name="Cai Y."/>
        </authorList>
    </citation>
    <scope>NUCLEOTIDE SEQUENCE [LARGE SCALE GENOMIC DNA]</scope>
    <source>
        <strain evidence="3 4">FJ4-8</strain>
    </source>
</reference>